<dbReference type="InterPro" id="IPR029060">
    <property type="entry name" value="PIN-like_dom_sf"/>
</dbReference>
<dbReference type="InterPro" id="IPR006984">
    <property type="entry name" value="Fcf1/UTP23"/>
</dbReference>
<dbReference type="InterPro" id="IPR057776">
    <property type="entry name" value="UTP23_sensor"/>
</dbReference>
<gene>
    <name evidence="10" type="ORF">BaRGS_00000497</name>
</gene>
<dbReference type="Pfam" id="PF24779">
    <property type="entry name" value="UTP23_sensor"/>
    <property type="match status" value="1"/>
</dbReference>
<evidence type="ECO:0000256" key="3">
    <source>
        <dbReference type="ARBA" id="ARBA00022552"/>
    </source>
</evidence>
<evidence type="ECO:0000256" key="7">
    <source>
        <dbReference type="ARBA" id="ARBA00071400"/>
    </source>
</evidence>
<evidence type="ECO:0000256" key="6">
    <source>
        <dbReference type="ARBA" id="ARBA00038503"/>
    </source>
</evidence>
<evidence type="ECO:0000256" key="1">
    <source>
        <dbReference type="ARBA" id="ARBA00004604"/>
    </source>
</evidence>
<feature type="region of interest" description="Disordered" evidence="8">
    <location>
        <begin position="175"/>
        <end position="258"/>
    </location>
</feature>
<organism evidence="10 11">
    <name type="scientific">Batillaria attramentaria</name>
    <dbReference type="NCBI Taxonomy" id="370345"/>
    <lineage>
        <taxon>Eukaryota</taxon>
        <taxon>Metazoa</taxon>
        <taxon>Spiralia</taxon>
        <taxon>Lophotrochozoa</taxon>
        <taxon>Mollusca</taxon>
        <taxon>Gastropoda</taxon>
        <taxon>Caenogastropoda</taxon>
        <taxon>Sorbeoconcha</taxon>
        <taxon>Cerithioidea</taxon>
        <taxon>Batillariidae</taxon>
        <taxon>Batillaria</taxon>
    </lineage>
</organism>
<comment type="subcellular location">
    <subcellularLocation>
        <location evidence="1">Nucleus</location>
        <location evidence="1">Nucleolus</location>
    </subcellularLocation>
</comment>
<feature type="compositionally biased region" description="Basic and acidic residues" evidence="8">
    <location>
        <begin position="175"/>
        <end position="192"/>
    </location>
</feature>
<dbReference type="AlphaFoldDB" id="A0ABD0M9U1"/>
<dbReference type="GO" id="GO:0005730">
    <property type="term" value="C:nucleolus"/>
    <property type="evidence" value="ECO:0007669"/>
    <property type="project" value="UniProtKB-SubCell"/>
</dbReference>
<comment type="similarity">
    <text evidence="6">Belongs to the UTP23/FCF1 family. UTP23 subfamily.</text>
</comment>
<protein>
    <recommendedName>
        <fullName evidence="7">rRNA-processing protein UTP23 homolog</fullName>
    </recommendedName>
</protein>
<reference evidence="10 11" key="1">
    <citation type="journal article" date="2023" name="Sci. Data">
        <title>Genome assembly of the Korean intertidal mud-creeper Batillaria attramentaria.</title>
        <authorList>
            <person name="Patra A.K."/>
            <person name="Ho P.T."/>
            <person name="Jun S."/>
            <person name="Lee S.J."/>
            <person name="Kim Y."/>
            <person name="Won Y.J."/>
        </authorList>
    </citation>
    <scope>NUCLEOTIDE SEQUENCE [LARGE SCALE GENOMIC DNA]</scope>
    <source>
        <strain evidence="10">Wonlab-2016</strain>
    </source>
</reference>
<keyword evidence="2" id="KW-0690">Ribosome biogenesis</keyword>
<evidence type="ECO:0000256" key="4">
    <source>
        <dbReference type="ARBA" id="ARBA00023242"/>
    </source>
</evidence>
<proteinExistence type="inferred from homology"/>
<dbReference type="Gene3D" id="3.40.50.1010">
    <property type="entry name" value="5'-nuclease"/>
    <property type="match status" value="1"/>
</dbReference>
<dbReference type="SUPFAM" id="SSF88723">
    <property type="entry name" value="PIN domain-like"/>
    <property type="match status" value="1"/>
</dbReference>
<sequence>MKHKRQKNAKRLVKFYAHNFGITAPYNVLVDGTFAKQALINKINIQEQLPKYLEGEVKLHTTTCGLYECEQMGSLFYGPLKVLRQYKELKCSHQPMNPVDCLFKQLKKGRPNTAQALAGTGFKGRRMNFFIATHDPTLSRKARTLAGVPLLFIANNAICLEKPTDKSKARAKKLLNEKLLPSHEREKLKEGSADEEEPKKKKKKIKGPNPLSCKKKKKTPALHGVQHSEISDGAKKRARKRRRRGKDEADLPDEEKQRLMKLVLEEAWGGS</sequence>
<accession>A0ABD0M9U1</accession>
<dbReference type="Pfam" id="PF04900">
    <property type="entry name" value="Fcf1"/>
    <property type="match status" value="1"/>
</dbReference>
<evidence type="ECO:0000313" key="11">
    <source>
        <dbReference type="Proteomes" id="UP001519460"/>
    </source>
</evidence>
<evidence type="ECO:0000313" key="10">
    <source>
        <dbReference type="EMBL" id="KAK7508258.1"/>
    </source>
</evidence>
<evidence type="ECO:0000256" key="2">
    <source>
        <dbReference type="ARBA" id="ARBA00022517"/>
    </source>
</evidence>
<evidence type="ECO:0000256" key="5">
    <source>
        <dbReference type="ARBA" id="ARBA00037300"/>
    </source>
</evidence>
<dbReference type="PANTHER" id="PTHR12416">
    <property type="entry name" value="RRNA-PROCESSING PROTEIN UTP23 HOMOLOG"/>
    <property type="match status" value="1"/>
</dbReference>
<feature type="compositionally biased region" description="Basic and acidic residues" evidence="8">
    <location>
        <begin position="245"/>
        <end position="258"/>
    </location>
</feature>
<evidence type="ECO:0000259" key="9">
    <source>
        <dbReference type="Pfam" id="PF24779"/>
    </source>
</evidence>
<evidence type="ECO:0000256" key="8">
    <source>
        <dbReference type="SAM" id="MobiDB-lite"/>
    </source>
</evidence>
<dbReference type="GO" id="GO:0006364">
    <property type="term" value="P:rRNA processing"/>
    <property type="evidence" value="ECO:0007669"/>
    <property type="project" value="UniProtKB-KW"/>
</dbReference>
<comment type="function">
    <text evidence="5">Involved in rRNA-processing and ribosome biogenesis.</text>
</comment>
<dbReference type="FunFam" id="3.40.50.1010:FF:000006">
    <property type="entry name" value="rRNA-processing protein UTP23 homolog"/>
    <property type="match status" value="1"/>
</dbReference>
<dbReference type="Proteomes" id="UP001519460">
    <property type="component" value="Unassembled WGS sequence"/>
</dbReference>
<name>A0ABD0M9U1_9CAEN</name>
<comment type="caution">
    <text evidence="10">The sequence shown here is derived from an EMBL/GenBank/DDBJ whole genome shotgun (WGS) entry which is preliminary data.</text>
</comment>
<keyword evidence="4" id="KW-0539">Nucleus</keyword>
<feature type="domain" description="UTP23 sensor motif region" evidence="9">
    <location>
        <begin position="199"/>
        <end position="218"/>
    </location>
</feature>
<keyword evidence="11" id="KW-1185">Reference proteome</keyword>
<dbReference type="EMBL" id="JACVVK020000002">
    <property type="protein sequence ID" value="KAK7508258.1"/>
    <property type="molecule type" value="Genomic_DNA"/>
</dbReference>
<keyword evidence="3" id="KW-0698">rRNA processing</keyword>